<keyword evidence="3" id="KW-1185">Reference proteome</keyword>
<proteinExistence type="predicted"/>
<sequence length="168" mass="17738">MALQLTPLVPTNFDGNRYLLSEDDPMDLRDDYENFGPAGSAQATWAWQQIVRPGLEKFGYGFVEPTFALVQIPGCGVGFVATPPAVPGLAATTPAPVPVPILPTLSSLEPISSLSSLPPPAVPTPAPTPSPPQQTTVSSAPAGPKPSKFPSSMSDNFNISRGPIRRRY</sequence>
<feature type="region of interest" description="Disordered" evidence="1">
    <location>
        <begin position="113"/>
        <end position="168"/>
    </location>
</feature>
<comment type="caution">
    <text evidence="2">The sequence shown here is derived from an EMBL/GenBank/DDBJ whole genome shotgun (WGS) entry which is preliminary data.</text>
</comment>
<gene>
    <name evidence="2" type="ORF">IFR04_002211</name>
</gene>
<dbReference type="AlphaFoldDB" id="A0A8H7WGU9"/>
<evidence type="ECO:0000256" key="1">
    <source>
        <dbReference type="SAM" id="MobiDB-lite"/>
    </source>
</evidence>
<accession>A0A8H7WGU9</accession>
<name>A0A8H7WGU9_9HELO</name>
<dbReference type="Proteomes" id="UP000664132">
    <property type="component" value="Unassembled WGS sequence"/>
</dbReference>
<protein>
    <submittedName>
        <fullName evidence="2">Uncharacterized protein</fullName>
    </submittedName>
</protein>
<feature type="compositionally biased region" description="Pro residues" evidence="1">
    <location>
        <begin position="117"/>
        <end position="132"/>
    </location>
</feature>
<feature type="compositionally biased region" description="Polar residues" evidence="1">
    <location>
        <begin position="149"/>
        <end position="159"/>
    </location>
</feature>
<dbReference type="EMBL" id="JAFJYH010000018">
    <property type="protein sequence ID" value="KAG4424678.1"/>
    <property type="molecule type" value="Genomic_DNA"/>
</dbReference>
<evidence type="ECO:0000313" key="2">
    <source>
        <dbReference type="EMBL" id="KAG4424678.1"/>
    </source>
</evidence>
<evidence type="ECO:0000313" key="3">
    <source>
        <dbReference type="Proteomes" id="UP000664132"/>
    </source>
</evidence>
<reference evidence="2" key="1">
    <citation type="submission" date="2021-02" db="EMBL/GenBank/DDBJ databases">
        <title>Genome sequence Cadophora malorum strain M34.</title>
        <authorList>
            <person name="Stefanovic E."/>
            <person name="Vu D."/>
            <person name="Scully C."/>
            <person name="Dijksterhuis J."/>
            <person name="Roader J."/>
            <person name="Houbraken J."/>
        </authorList>
    </citation>
    <scope>NUCLEOTIDE SEQUENCE</scope>
    <source>
        <strain evidence="2">M34</strain>
    </source>
</reference>
<organism evidence="2 3">
    <name type="scientific">Cadophora malorum</name>
    <dbReference type="NCBI Taxonomy" id="108018"/>
    <lineage>
        <taxon>Eukaryota</taxon>
        <taxon>Fungi</taxon>
        <taxon>Dikarya</taxon>
        <taxon>Ascomycota</taxon>
        <taxon>Pezizomycotina</taxon>
        <taxon>Leotiomycetes</taxon>
        <taxon>Helotiales</taxon>
        <taxon>Ploettnerulaceae</taxon>
        <taxon>Cadophora</taxon>
    </lineage>
</organism>